<dbReference type="InterPro" id="IPR004752">
    <property type="entry name" value="AmpG_permease/AT-1"/>
</dbReference>
<feature type="transmembrane region" description="Helical" evidence="6">
    <location>
        <begin position="65"/>
        <end position="85"/>
    </location>
</feature>
<gene>
    <name evidence="7" type="ORF">CAP_5006</name>
</gene>
<evidence type="ECO:0000256" key="2">
    <source>
        <dbReference type="ARBA" id="ARBA00022448"/>
    </source>
</evidence>
<name>A0A017T510_9BACT</name>
<sequence length="436" mass="45605">MNDQGETHAEENGQALAEAPRRHAGAATLVALATLYLAQGLPFGFQAHGLRGYLTEAGMAVEKVGLAGALAAPWMFKLLWAPLVDRFGSRRFGRRKSWIVPLQALLALTCAAVALVPPSRGLQPLLVLILLMNLLAATQDIAVDGLAIDLLKGGQLGRGNAAQVVGFKVGMLIGGGWLLWASPIIGWSGMFLAMAVLVLVALGATLTLREPGQPETTRSREPEDLAPSSLLDVLRGTLQTLRMPGALWLVAFVGTYKLGESMVDAMFVPFLIKSGYTMADIGKWIGTYGMVASIAGSLSGGELARRLPLLGAVGIAAVLRTAALTGPLVLATLGGKPSPEAVLTVSVLEHFFGGMLTTAMFAFMMSRVRRAVGATHYTLLAAVENLGKSPGMLSGFVVKAIGYGGLFALGVGLSGAFLLLLLPLRERSGAPEARGD</sequence>
<feature type="transmembrane region" description="Helical" evidence="6">
    <location>
        <begin position="186"/>
        <end position="208"/>
    </location>
</feature>
<evidence type="ECO:0000256" key="3">
    <source>
        <dbReference type="ARBA" id="ARBA00022692"/>
    </source>
</evidence>
<dbReference type="Proteomes" id="UP000019678">
    <property type="component" value="Unassembled WGS sequence"/>
</dbReference>
<dbReference type="SUPFAM" id="SSF103473">
    <property type="entry name" value="MFS general substrate transporter"/>
    <property type="match status" value="1"/>
</dbReference>
<feature type="transmembrane region" description="Helical" evidence="6">
    <location>
        <begin position="307"/>
        <end position="329"/>
    </location>
</feature>
<dbReference type="InterPro" id="IPR036259">
    <property type="entry name" value="MFS_trans_sf"/>
</dbReference>
<dbReference type="eggNOG" id="COG2814">
    <property type="taxonomic scope" value="Bacteria"/>
</dbReference>
<keyword evidence="2" id="KW-0813">Transport</keyword>
<dbReference type="Pfam" id="PF07690">
    <property type="entry name" value="MFS_1"/>
    <property type="match status" value="1"/>
</dbReference>
<feature type="transmembrane region" description="Helical" evidence="6">
    <location>
        <begin position="400"/>
        <end position="422"/>
    </location>
</feature>
<dbReference type="STRING" id="1192034.CAP_5006"/>
<dbReference type="GO" id="GO:0016020">
    <property type="term" value="C:membrane"/>
    <property type="evidence" value="ECO:0007669"/>
    <property type="project" value="UniProtKB-SubCell"/>
</dbReference>
<comment type="caution">
    <text evidence="7">The sequence shown here is derived from an EMBL/GenBank/DDBJ whole genome shotgun (WGS) entry which is preliminary data.</text>
</comment>
<reference evidence="7 8" key="1">
    <citation type="submission" date="2013-05" db="EMBL/GenBank/DDBJ databases">
        <title>Genome assembly of Chondromyces apiculatus DSM 436.</title>
        <authorList>
            <person name="Sharma G."/>
            <person name="Khatri I."/>
            <person name="Kaur C."/>
            <person name="Mayilraj S."/>
            <person name="Subramanian S."/>
        </authorList>
    </citation>
    <scope>NUCLEOTIDE SEQUENCE [LARGE SCALE GENOMIC DNA]</scope>
    <source>
        <strain evidence="7 8">DSM 436</strain>
    </source>
</reference>
<keyword evidence="4 6" id="KW-1133">Transmembrane helix</keyword>
<dbReference type="Gene3D" id="1.20.1250.20">
    <property type="entry name" value="MFS general substrate transporter like domains"/>
    <property type="match status" value="1"/>
</dbReference>
<keyword evidence="8" id="KW-1185">Reference proteome</keyword>
<feature type="transmembrane region" description="Helical" evidence="6">
    <location>
        <begin position="24"/>
        <end position="45"/>
    </location>
</feature>
<evidence type="ECO:0000313" key="8">
    <source>
        <dbReference type="Proteomes" id="UP000019678"/>
    </source>
</evidence>
<evidence type="ECO:0000256" key="6">
    <source>
        <dbReference type="SAM" id="Phobius"/>
    </source>
</evidence>
<dbReference type="EMBL" id="ASRX01000040">
    <property type="protein sequence ID" value="EYF03905.1"/>
    <property type="molecule type" value="Genomic_DNA"/>
</dbReference>
<accession>A0A017T510</accession>
<evidence type="ECO:0000256" key="1">
    <source>
        <dbReference type="ARBA" id="ARBA00004141"/>
    </source>
</evidence>
<dbReference type="InterPro" id="IPR011701">
    <property type="entry name" value="MFS"/>
</dbReference>
<dbReference type="PANTHER" id="PTHR12778">
    <property type="entry name" value="SOLUTE CARRIER FAMILY 33 ACETYL-COA TRANSPORTER -RELATED"/>
    <property type="match status" value="1"/>
</dbReference>
<evidence type="ECO:0000256" key="5">
    <source>
        <dbReference type="ARBA" id="ARBA00023136"/>
    </source>
</evidence>
<dbReference type="PANTHER" id="PTHR12778:SF10">
    <property type="entry name" value="MAJOR FACILITATOR SUPERFAMILY DOMAIN-CONTAINING PROTEIN 3"/>
    <property type="match status" value="1"/>
</dbReference>
<keyword evidence="5 6" id="KW-0472">Membrane</keyword>
<organism evidence="7 8">
    <name type="scientific">Chondromyces apiculatus DSM 436</name>
    <dbReference type="NCBI Taxonomy" id="1192034"/>
    <lineage>
        <taxon>Bacteria</taxon>
        <taxon>Pseudomonadati</taxon>
        <taxon>Myxococcota</taxon>
        <taxon>Polyangia</taxon>
        <taxon>Polyangiales</taxon>
        <taxon>Polyangiaceae</taxon>
        <taxon>Chondromyces</taxon>
    </lineage>
</organism>
<evidence type="ECO:0000256" key="4">
    <source>
        <dbReference type="ARBA" id="ARBA00022989"/>
    </source>
</evidence>
<feature type="transmembrane region" description="Helical" evidence="6">
    <location>
        <begin position="97"/>
        <end position="116"/>
    </location>
</feature>
<keyword evidence="3 6" id="KW-0812">Transmembrane</keyword>
<dbReference type="CDD" id="cd17485">
    <property type="entry name" value="MFS_MFSD3"/>
    <property type="match status" value="1"/>
</dbReference>
<dbReference type="AlphaFoldDB" id="A0A017T510"/>
<dbReference type="GO" id="GO:0022857">
    <property type="term" value="F:transmembrane transporter activity"/>
    <property type="evidence" value="ECO:0007669"/>
    <property type="project" value="InterPro"/>
</dbReference>
<feature type="transmembrane region" description="Helical" evidence="6">
    <location>
        <begin position="341"/>
        <end position="363"/>
    </location>
</feature>
<protein>
    <submittedName>
        <fullName evidence="7">AmpG permease</fullName>
    </submittedName>
</protein>
<evidence type="ECO:0000313" key="7">
    <source>
        <dbReference type="EMBL" id="EYF03905.1"/>
    </source>
</evidence>
<feature type="transmembrane region" description="Helical" evidence="6">
    <location>
        <begin position="122"/>
        <end position="148"/>
    </location>
</feature>
<proteinExistence type="predicted"/>
<feature type="transmembrane region" description="Helical" evidence="6">
    <location>
        <begin position="160"/>
        <end position="180"/>
    </location>
</feature>
<comment type="subcellular location">
    <subcellularLocation>
        <location evidence="1">Membrane</location>
        <topology evidence="1">Multi-pass membrane protein</topology>
    </subcellularLocation>
</comment>